<evidence type="ECO:0000259" key="10">
    <source>
        <dbReference type="PROSITE" id="PS50893"/>
    </source>
</evidence>
<evidence type="ECO:0000256" key="6">
    <source>
        <dbReference type="ARBA" id="ARBA00022840"/>
    </source>
</evidence>
<evidence type="ECO:0000256" key="3">
    <source>
        <dbReference type="ARBA" id="ARBA00011262"/>
    </source>
</evidence>
<protein>
    <recommendedName>
        <fullName evidence="4">Autoinducer 2 import ATP-binding protein LsrA</fullName>
        <ecNumber evidence="8">7.6.2.13</ecNumber>
    </recommendedName>
</protein>
<organism evidence="11 12">
    <name type="scientific">Virgibacillus indicus</name>
    <dbReference type="NCBI Taxonomy" id="2024554"/>
    <lineage>
        <taxon>Bacteria</taxon>
        <taxon>Bacillati</taxon>
        <taxon>Bacillota</taxon>
        <taxon>Bacilli</taxon>
        <taxon>Bacillales</taxon>
        <taxon>Bacillaceae</taxon>
        <taxon>Virgibacillus</taxon>
    </lineage>
</organism>
<dbReference type="InterPro" id="IPR017871">
    <property type="entry name" value="ABC_transporter-like_CS"/>
</dbReference>
<dbReference type="GO" id="GO:0016887">
    <property type="term" value="F:ATP hydrolysis activity"/>
    <property type="evidence" value="ECO:0007669"/>
    <property type="project" value="InterPro"/>
</dbReference>
<comment type="subcellular location">
    <subcellularLocation>
        <location evidence="1">Cell inner membrane</location>
        <topology evidence="1">Peripheral membrane protein</topology>
    </subcellularLocation>
</comment>
<dbReference type="AlphaFoldDB" id="A0A265N568"/>
<dbReference type="InterPro" id="IPR027417">
    <property type="entry name" value="P-loop_NTPase"/>
</dbReference>
<evidence type="ECO:0000313" key="12">
    <source>
        <dbReference type="Proteomes" id="UP000216498"/>
    </source>
</evidence>
<dbReference type="InterPro" id="IPR003593">
    <property type="entry name" value="AAA+_ATPase"/>
</dbReference>
<dbReference type="InterPro" id="IPR003439">
    <property type="entry name" value="ABC_transporter-like_ATP-bd"/>
</dbReference>
<dbReference type="Gene3D" id="3.40.50.300">
    <property type="entry name" value="P-loop containing nucleotide triphosphate hydrolases"/>
    <property type="match status" value="2"/>
</dbReference>
<name>A0A265N568_9BACI</name>
<dbReference type="PROSITE" id="PS00211">
    <property type="entry name" value="ABC_TRANSPORTER_1"/>
    <property type="match status" value="1"/>
</dbReference>
<dbReference type="RefSeq" id="WP_094887267.1">
    <property type="nucleotide sequence ID" value="NZ_NPMS01000013.1"/>
</dbReference>
<accession>A0A265N568</accession>
<dbReference type="SUPFAM" id="SSF52540">
    <property type="entry name" value="P-loop containing nucleoside triphosphate hydrolases"/>
    <property type="match status" value="2"/>
</dbReference>
<dbReference type="CDD" id="cd03215">
    <property type="entry name" value="ABC_Carb_Monos_II"/>
    <property type="match status" value="1"/>
</dbReference>
<dbReference type="EMBL" id="NPMS01000013">
    <property type="protein sequence ID" value="OZU87183.1"/>
    <property type="molecule type" value="Genomic_DNA"/>
</dbReference>
<dbReference type="InterPro" id="IPR050107">
    <property type="entry name" value="ABC_carbohydrate_import_ATPase"/>
</dbReference>
<evidence type="ECO:0000313" key="11">
    <source>
        <dbReference type="EMBL" id="OZU87183.1"/>
    </source>
</evidence>
<dbReference type="PANTHER" id="PTHR43790">
    <property type="entry name" value="CARBOHYDRATE TRANSPORT ATP-BINDING PROTEIN MG119-RELATED"/>
    <property type="match status" value="1"/>
</dbReference>
<evidence type="ECO:0000256" key="9">
    <source>
        <dbReference type="ARBA" id="ARBA00034076"/>
    </source>
</evidence>
<evidence type="ECO:0000256" key="8">
    <source>
        <dbReference type="ARBA" id="ARBA00023798"/>
    </source>
</evidence>
<keyword evidence="6 11" id="KW-0067">ATP-binding</keyword>
<dbReference type="CDD" id="cd03216">
    <property type="entry name" value="ABC_Carb_Monos_I"/>
    <property type="match status" value="1"/>
</dbReference>
<feature type="domain" description="ABC transporter" evidence="10">
    <location>
        <begin position="246"/>
        <end position="494"/>
    </location>
</feature>
<evidence type="ECO:0000256" key="4">
    <source>
        <dbReference type="ARBA" id="ARBA00019459"/>
    </source>
</evidence>
<evidence type="ECO:0000256" key="1">
    <source>
        <dbReference type="ARBA" id="ARBA00004417"/>
    </source>
</evidence>
<evidence type="ECO:0000256" key="7">
    <source>
        <dbReference type="ARBA" id="ARBA00023747"/>
    </source>
</evidence>
<keyword evidence="12" id="KW-1185">Reference proteome</keyword>
<evidence type="ECO:0000256" key="2">
    <source>
        <dbReference type="ARBA" id="ARBA00009404"/>
    </source>
</evidence>
<comment type="subunit">
    <text evidence="3">The complex is composed of two ATP-binding proteins (LsrA), two transmembrane proteins (LsrC and LsrD) and a solute-binding protein (LsrB).</text>
</comment>
<dbReference type="GO" id="GO:0005524">
    <property type="term" value="F:ATP binding"/>
    <property type="evidence" value="ECO:0007669"/>
    <property type="project" value="UniProtKB-KW"/>
</dbReference>
<dbReference type="SMART" id="SM00382">
    <property type="entry name" value="AAA"/>
    <property type="match status" value="2"/>
</dbReference>
<dbReference type="EC" id="7.6.2.13" evidence="8"/>
<comment type="function">
    <text evidence="7">Part of the ABC transporter complex LsrABCD involved in autoinducer 2 (AI-2) import. Responsible for energy coupling to the transport system.</text>
</comment>
<dbReference type="Pfam" id="PF00005">
    <property type="entry name" value="ABC_tran"/>
    <property type="match status" value="2"/>
</dbReference>
<dbReference type="PROSITE" id="PS50893">
    <property type="entry name" value="ABC_TRANSPORTER_2"/>
    <property type="match status" value="2"/>
</dbReference>
<comment type="caution">
    <text evidence="11">The sequence shown here is derived from an EMBL/GenBank/DDBJ whole genome shotgun (WGS) entry which is preliminary data.</text>
</comment>
<gene>
    <name evidence="11" type="ORF">CIL03_17985</name>
</gene>
<proteinExistence type="inferred from homology"/>
<dbReference type="Proteomes" id="UP000216498">
    <property type="component" value="Unassembled WGS sequence"/>
</dbReference>
<dbReference type="GO" id="GO:0005886">
    <property type="term" value="C:plasma membrane"/>
    <property type="evidence" value="ECO:0007669"/>
    <property type="project" value="UniProtKB-SubCell"/>
</dbReference>
<comment type="similarity">
    <text evidence="2">Belongs to the ABC transporter superfamily. AI-2 autoinducer porter (TC 3.A.1.2.8) family.</text>
</comment>
<evidence type="ECO:0000256" key="5">
    <source>
        <dbReference type="ARBA" id="ARBA00022741"/>
    </source>
</evidence>
<feature type="domain" description="ABC transporter" evidence="10">
    <location>
        <begin position="8"/>
        <end position="237"/>
    </location>
</feature>
<sequence length="503" mass="55918">MKSGEKLVELENIHKSFDQNKVLKGVSLDLNEYEVISIIGGNGAGKSTLMKILTGVHKVDDGTIKINGEKIRSFNPSQAHEKGIYLVPQEPLLFPNMTVEQNISIGFDSGKLNIKEETEKIVEDLGWQLDLKRLAASLTIAEQQQLEIIKGLLRKAKILILDEPTSALTFSETKSLFKVIHKLKADGVGIFYITHRLDEVFEISTHAVILRDGKVTLKGDIKDFTKDILIQGLLPEDSDSNYEDKFEKENIDRSKDTPILKVDNISGDGFRNINFNVYKGEVVGLAGLVGAGRTEIAEAIYGITEVHSGEVYLNGKNITKLGINETVRSGLAYIPEDRFLHGIFPITSVRNNITAQVIKREGAFLNSKFEKEVTSKYVERLSIKISDQNQEIKSLSGGNQQKAVIARILSTNPQLIIMDEPTRGIDATARNDIYSIITELKEQGFSILLISSDLEELERISDRIYAIYRGNCNAYLGFNEINAANLMKAAFGTYEGSEAYAKV</sequence>
<keyword evidence="5" id="KW-0547">Nucleotide-binding</keyword>
<reference evidence="11 12" key="1">
    <citation type="submission" date="2017-08" db="EMBL/GenBank/DDBJ databases">
        <title>Virgibacillus indicus sp. nov. and Virgibacillus profoundi sp. nov, two moderately halophilic bacteria isolated from marine sediment by using the Microfluidic Streak Plate.</title>
        <authorList>
            <person name="Xu B."/>
            <person name="Hu B."/>
            <person name="Wang J."/>
            <person name="Zhu Y."/>
            <person name="Huang L."/>
            <person name="Du W."/>
            <person name="Huang Y."/>
        </authorList>
    </citation>
    <scope>NUCLEOTIDE SEQUENCE [LARGE SCALE GENOMIC DNA]</scope>
    <source>
        <strain evidence="11 12">IO3-P2-C2</strain>
    </source>
</reference>
<dbReference type="OrthoDB" id="9771863at2"/>
<dbReference type="PANTHER" id="PTHR43790:SF2">
    <property type="entry name" value="AUTOINDUCER 2 IMPORT ATP-BINDING PROTEIN LSRA"/>
    <property type="match status" value="1"/>
</dbReference>
<comment type="catalytic activity">
    <reaction evidence="9">
        <text>ATP + H2O + (2R,4S)-2-methyl-2,3,3,4-tetrahydroxytetrahydrofuran-[AI-2-binding protein]Side 1 = ADP + phosphate + (2R,4S)-2-methyl-2,3,3,4-tetrahydroxytetrahydrofuranSide 2 + [AI-2-binding protein]Side 1.</text>
        <dbReference type="EC" id="7.6.2.13"/>
    </reaction>
</comment>